<name>A0A1G4I6I2_TRYEQ</name>
<evidence type="ECO:0000313" key="2">
    <source>
        <dbReference type="EMBL" id="SCU67443.1"/>
    </source>
</evidence>
<feature type="chain" id="PRO_5009235234" evidence="1">
    <location>
        <begin position="19"/>
        <end position="120"/>
    </location>
</feature>
<gene>
    <name evidence="2" type="ORF">TEOVI_000044200</name>
</gene>
<keyword evidence="3" id="KW-1185">Reference proteome</keyword>
<comment type="caution">
    <text evidence="2">The sequence shown here is derived from an EMBL/GenBank/DDBJ whole genome shotgun (WGS) entry which is preliminary data.</text>
</comment>
<protein>
    <submittedName>
        <fullName evidence="2">Uncharacterized protein</fullName>
    </submittedName>
</protein>
<dbReference type="EMBL" id="CZPT02000743">
    <property type="protein sequence ID" value="SCU67443.1"/>
    <property type="molecule type" value="Genomic_DNA"/>
</dbReference>
<dbReference type="AlphaFoldDB" id="A0A1G4I6I2"/>
<accession>A0A1G4I6I2</accession>
<organism evidence="2 3">
    <name type="scientific">Trypanosoma equiperdum</name>
    <dbReference type="NCBI Taxonomy" id="5694"/>
    <lineage>
        <taxon>Eukaryota</taxon>
        <taxon>Discoba</taxon>
        <taxon>Euglenozoa</taxon>
        <taxon>Kinetoplastea</taxon>
        <taxon>Metakinetoplastina</taxon>
        <taxon>Trypanosomatida</taxon>
        <taxon>Trypanosomatidae</taxon>
        <taxon>Trypanosoma</taxon>
    </lineage>
</organism>
<reference evidence="2" key="1">
    <citation type="submission" date="2016-09" db="EMBL/GenBank/DDBJ databases">
        <authorList>
            <person name="Hebert L."/>
            <person name="Moumen B."/>
        </authorList>
    </citation>
    <scope>NUCLEOTIDE SEQUENCE [LARGE SCALE GENOMIC DNA]</scope>
    <source>
        <strain evidence="2">OVI</strain>
    </source>
</reference>
<dbReference type="Proteomes" id="UP000195570">
    <property type="component" value="Unassembled WGS sequence"/>
</dbReference>
<dbReference type="GeneID" id="92374382"/>
<dbReference type="RefSeq" id="XP_067078760.1">
    <property type="nucleotide sequence ID" value="XM_067222659.1"/>
</dbReference>
<proteinExistence type="predicted"/>
<dbReference type="VEuPathDB" id="TriTrypDB:TEOVI_000044200"/>
<sequence length="120" mass="14017">MHRRTFFLFLFSKPLTQGYVAQLPQPAPTAQRTAWRRCFETNKEVQDMYTPNAERYDEWYRETYGLEDISDGCAASGASSNRLLNDDKNLSETADVEDLRAAEEEVEWCSRQFNHNTLVR</sequence>
<evidence type="ECO:0000313" key="3">
    <source>
        <dbReference type="Proteomes" id="UP000195570"/>
    </source>
</evidence>
<feature type="signal peptide" evidence="1">
    <location>
        <begin position="1"/>
        <end position="18"/>
    </location>
</feature>
<keyword evidence="1" id="KW-0732">Signal</keyword>
<evidence type="ECO:0000256" key="1">
    <source>
        <dbReference type="SAM" id="SignalP"/>
    </source>
</evidence>